<feature type="compositionally biased region" description="Basic and acidic residues" evidence="4">
    <location>
        <begin position="651"/>
        <end position="665"/>
    </location>
</feature>
<feature type="compositionally biased region" description="Basic residues" evidence="4">
    <location>
        <begin position="797"/>
        <end position="810"/>
    </location>
</feature>
<evidence type="ECO:0000313" key="7">
    <source>
        <dbReference type="Proteomes" id="UP000887568"/>
    </source>
</evidence>
<feature type="domain" description="Shugoshin C-terminal" evidence="5">
    <location>
        <begin position="959"/>
        <end position="981"/>
    </location>
</feature>
<feature type="compositionally biased region" description="Basic residues" evidence="4">
    <location>
        <begin position="718"/>
        <end position="729"/>
    </location>
</feature>
<feature type="compositionally biased region" description="Polar residues" evidence="4">
    <location>
        <begin position="366"/>
        <end position="390"/>
    </location>
</feature>
<feature type="compositionally biased region" description="Polar residues" evidence="4">
    <location>
        <begin position="899"/>
        <end position="915"/>
    </location>
</feature>
<sequence>MATESTTDKDKDTMSHSKGNTSIELIKEKMKEKRRKKALNDSNTSWSRSFSKRKGTTASYVLKASLRSNNQSLAKALAASKHDAQQAHQNILELQRDRQFLLQQANSKRMAEKECIQRFGNIKQVLSKVTHSLLDGVSSLGQAIDLCSSLPLRESSLGLIPRASLTSDDDSFRIVQKADQGSATYCRQAQLSSAIESAASHVMQAADTMATATINQSEPSSVRQSQNEQAQGTSTSEELKGSVQSEPVCDGTSQSASSLIGVPLSDKLKDLANEELDLEFPSLDDLDIPLRFIDETPDSKVSGSSNARRQSSRLEPPVKRSRTATLLTDPIAIQKALAEDADYTAYTEDPDENNQTVLSPEPEQGFRQTPSTTFLDPSPSINPKNQTVKSTNKRPAVKSRRATYNISPVRSEAAGNKTFEVSGSPQTPGVPDQQTTGVVKERYVFIHTPPGNVSNYKTMDMELTGVTNNSTSTQDEQNKSLANKSRFNHDEQVIRPWGNIHMDKPKNSPAAKVNKQKNKTKPPTNTSKSLLPKPQKKISKESGKILTGKGIKKAGSKKPSKKTCLMSESFRNDLAVFDLSAGDSFSLAPPIFNRVKSKTTDALAGFTGTNTARDAGSCFDDEKSTEIPIVYRCPEPMPQGEQLQPITDSKPNTDRDAGIHSDNEKSTAVPSVLRCSEPMPQGGQLQPFQQEELLDSFPLEEHLQAESLKLVESVKTNRGSKIKRKSKKAKSVESPGVDKMTGGVLKAKPNVAIVDSEVNDIFEGTCLAKMGNTQPTTSWQPAEDINDAIPVLTSNKPTKRRPTKEKKVKVKSSDPPKTEILIEDTKSAFMPKQHPHKTLSTDKAVPFVTFNLSSPAQMTNDDGDDILGDIDVPSRKKKSTSPSSSTVPISTSKMDTETRCSPPSMATKNNSQPPISIQPAMDKASSSRSRRGQKRMADALKEEPTAEMEEEGAGSQETGRTSRRAGRISYKEPSLRDKMRNDHSSHMGKKKATQKKVKKSKRAALETVTNVT</sequence>
<dbReference type="OMA" id="ANHREAN"/>
<evidence type="ECO:0000256" key="2">
    <source>
        <dbReference type="ARBA" id="ARBA00022829"/>
    </source>
</evidence>
<feature type="region of interest" description="Disordered" evidence="4">
    <location>
        <begin position="295"/>
        <end position="323"/>
    </location>
</feature>
<feature type="coiled-coil region" evidence="3">
    <location>
        <begin position="77"/>
        <end position="104"/>
    </location>
</feature>
<reference evidence="6" key="1">
    <citation type="submission" date="2022-11" db="UniProtKB">
        <authorList>
            <consortium name="EnsemblMetazoa"/>
        </authorList>
    </citation>
    <scope>IDENTIFICATION</scope>
</reference>
<dbReference type="AlphaFoldDB" id="A0A914BRM3"/>
<protein>
    <recommendedName>
        <fullName evidence="5">Shugoshin C-terminal domain-containing protein</fullName>
    </recommendedName>
</protein>
<accession>A0A914BRM3</accession>
<organism evidence="6 7">
    <name type="scientific">Patiria miniata</name>
    <name type="common">Bat star</name>
    <name type="synonym">Asterina miniata</name>
    <dbReference type="NCBI Taxonomy" id="46514"/>
    <lineage>
        <taxon>Eukaryota</taxon>
        <taxon>Metazoa</taxon>
        <taxon>Echinodermata</taxon>
        <taxon>Eleutherozoa</taxon>
        <taxon>Asterozoa</taxon>
        <taxon>Asteroidea</taxon>
        <taxon>Valvatacea</taxon>
        <taxon>Valvatida</taxon>
        <taxon>Asterinidae</taxon>
        <taxon>Patiria</taxon>
    </lineage>
</organism>
<feature type="region of interest" description="Disordered" evidence="4">
    <location>
        <begin position="642"/>
        <end position="670"/>
    </location>
</feature>
<dbReference type="Pfam" id="PF07557">
    <property type="entry name" value="Shugoshin_C"/>
    <property type="match status" value="1"/>
</dbReference>
<evidence type="ECO:0000259" key="5">
    <source>
        <dbReference type="Pfam" id="PF07557"/>
    </source>
</evidence>
<feature type="region of interest" description="Disordered" evidence="4">
    <location>
        <begin position="466"/>
        <end position="541"/>
    </location>
</feature>
<dbReference type="RefSeq" id="XP_038078953.1">
    <property type="nucleotide sequence ID" value="XM_038223025.1"/>
</dbReference>
<keyword evidence="7" id="KW-1185">Reference proteome</keyword>
<feature type="compositionally biased region" description="Polar residues" evidence="4">
    <location>
        <begin position="466"/>
        <end position="485"/>
    </location>
</feature>
<feature type="region of interest" description="Disordered" evidence="4">
    <location>
        <begin position="793"/>
        <end position="818"/>
    </location>
</feature>
<keyword evidence="3" id="KW-0175">Coiled coil</keyword>
<dbReference type="GeneID" id="119746211"/>
<feature type="compositionally biased region" description="Basic residues" evidence="4">
    <location>
        <begin position="391"/>
        <end position="400"/>
    </location>
</feature>
<dbReference type="GO" id="GO:0000775">
    <property type="term" value="C:chromosome, centromeric region"/>
    <property type="evidence" value="ECO:0007669"/>
    <property type="project" value="InterPro"/>
</dbReference>
<proteinExistence type="inferred from homology"/>
<keyword evidence="2" id="KW-0159">Chromosome partition</keyword>
<feature type="region of interest" description="Disordered" evidence="4">
    <location>
        <begin position="347"/>
        <end position="400"/>
    </location>
</feature>
<feature type="compositionally biased region" description="Basic and acidic residues" evidence="4">
    <location>
        <begin position="935"/>
        <end position="944"/>
    </location>
</feature>
<dbReference type="GO" id="GO:0005634">
    <property type="term" value="C:nucleus"/>
    <property type="evidence" value="ECO:0007669"/>
    <property type="project" value="InterPro"/>
</dbReference>
<name>A0A914BRM3_PATMI</name>
<evidence type="ECO:0000256" key="3">
    <source>
        <dbReference type="SAM" id="Coils"/>
    </source>
</evidence>
<feature type="compositionally biased region" description="Polar residues" evidence="4">
    <location>
        <begin position="299"/>
        <end position="309"/>
    </location>
</feature>
<feature type="region of interest" description="Disordered" evidence="4">
    <location>
        <begin position="853"/>
        <end position="1012"/>
    </location>
</feature>
<feature type="compositionally biased region" description="Basic and acidic residues" evidence="4">
    <location>
        <begin position="969"/>
        <end position="985"/>
    </location>
</feature>
<feature type="region of interest" description="Disordered" evidence="4">
    <location>
        <begin position="1"/>
        <end position="50"/>
    </location>
</feature>
<feature type="compositionally biased region" description="Basic residues" evidence="4">
    <location>
        <begin position="986"/>
        <end position="1002"/>
    </location>
</feature>
<evidence type="ECO:0000313" key="6">
    <source>
        <dbReference type="EnsemblMetazoa" id="XP_038078953.1"/>
    </source>
</evidence>
<feature type="compositionally biased region" description="Basic and acidic residues" evidence="4">
    <location>
        <begin position="1"/>
        <end position="15"/>
    </location>
</feature>
<dbReference type="Proteomes" id="UP000887568">
    <property type="component" value="Unplaced"/>
</dbReference>
<feature type="compositionally biased region" description="Polar residues" evidence="4">
    <location>
        <begin position="40"/>
        <end position="49"/>
    </location>
</feature>
<feature type="region of interest" description="Disordered" evidence="4">
    <location>
        <begin position="214"/>
        <end position="256"/>
    </location>
</feature>
<feature type="compositionally biased region" description="Polar residues" evidence="4">
    <location>
        <begin position="214"/>
        <end position="236"/>
    </location>
</feature>
<evidence type="ECO:0000256" key="4">
    <source>
        <dbReference type="SAM" id="MobiDB-lite"/>
    </source>
</evidence>
<comment type="similarity">
    <text evidence="1">Belongs to the shugoshin family.</text>
</comment>
<dbReference type="GO" id="GO:0045132">
    <property type="term" value="P:meiotic chromosome segregation"/>
    <property type="evidence" value="ECO:0007669"/>
    <property type="project" value="InterPro"/>
</dbReference>
<dbReference type="OrthoDB" id="9901374at2759"/>
<evidence type="ECO:0000256" key="1">
    <source>
        <dbReference type="ARBA" id="ARBA00010845"/>
    </source>
</evidence>
<dbReference type="EnsemblMetazoa" id="XM_038223025.1">
    <property type="protein sequence ID" value="XP_038078953.1"/>
    <property type="gene ID" value="LOC119746211"/>
</dbReference>
<feature type="compositionally biased region" description="Low complexity" evidence="4">
    <location>
        <begin position="880"/>
        <end position="893"/>
    </location>
</feature>
<dbReference type="InterPro" id="IPR011515">
    <property type="entry name" value="Shugoshin_C"/>
</dbReference>
<feature type="region of interest" description="Disordered" evidence="4">
    <location>
        <begin position="716"/>
        <end position="737"/>
    </location>
</feature>